<evidence type="ECO:0000256" key="1">
    <source>
        <dbReference type="SAM" id="SignalP"/>
    </source>
</evidence>
<evidence type="ECO:0000313" key="2">
    <source>
        <dbReference type="EMBL" id="UTT42108.1"/>
    </source>
</evidence>
<sequence>MKKRLLIGVVGLLVAGSMFGRNEATERYTDYIDDTYGERVDVDVSQDWKLTGYKATFELERQPLRGTYSAWTYGDGTIHDDVMPTYWVKEAETTLHDRLVTANVLSRTETVRANVPVDAVRMRDVNRRQPTSVFELNPETFLDVSVMLHEAWNDTVAQKQRVLDIIRLLEDDVTSIHFSFDGTPNEDDDFTERYLNVSRTSQSGDPSFDSLQTIDDLNRHDRLYGFDETTFITEYRFDGTEYED</sequence>
<name>A0ABY5FLM9_9BACL</name>
<keyword evidence="1" id="KW-0732">Signal</keyword>
<evidence type="ECO:0000313" key="3">
    <source>
        <dbReference type="Proteomes" id="UP001060325"/>
    </source>
</evidence>
<gene>
    <name evidence="2" type="ORF">NMQ00_11140</name>
</gene>
<proteinExistence type="predicted"/>
<dbReference type="RefSeq" id="WP_255176743.1">
    <property type="nucleotide sequence ID" value="NZ_CP101462.1"/>
</dbReference>
<keyword evidence="3" id="KW-1185">Reference proteome</keyword>
<reference evidence="2" key="1">
    <citation type="submission" date="2022-07" db="EMBL/GenBank/DDBJ databases">
        <title>Complete genome of CX2.</title>
        <authorList>
            <person name="Cao G."/>
        </authorList>
    </citation>
    <scope>NUCLEOTIDE SEQUENCE</scope>
    <source>
        <strain evidence="2">CX2</strain>
    </source>
</reference>
<feature type="chain" id="PRO_5046721961" evidence="1">
    <location>
        <begin position="21"/>
        <end position="244"/>
    </location>
</feature>
<accession>A0ABY5FLM9</accession>
<feature type="signal peptide" evidence="1">
    <location>
        <begin position="1"/>
        <end position="20"/>
    </location>
</feature>
<protein>
    <submittedName>
        <fullName evidence="2">Uncharacterized protein</fullName>
    </submittedName>
</protein>
<dbReference type="EMBL" id="CP101462">
    <property type="protein sequence ID" value="UTT42108.1"/>
    <property type="molecule type" value="Genomic_DNA"/>
</dbReference>
<organism evidence="2 3">
    <name type="scientific">Exiguobacterium aurantiacum</name>
    <dbReference type="NCBI Taxonomy" id="33987"/>
    <lineage>
        <taxon>Bacteria</taxon>
        <taxon>Bacillati</taxon>
        <taxon>Bacillota</taxon>
        <taxon>Bacilli</taxon>
        <taxon>Bacillales</taxon>
        <taxon>Bacillales Family XII. Incertae Sedis</taxon>
        <taxon>Exiguobacterium</taxon>
    </lineage>
</organism>
<dbReference type="Proteomes" id="UP001060325">
    <property type="component" value="Chromosome"/>
</dbReference>